<organism evidence="2 3">
    <name type="scientific">Parasponia andersonii</name>
    <name type="common">Sponia andersonii</name>
    <dbReference type="NCBI Taxonomy" id="3476"/>
    <lineage>
        <taxon>Eukaryota</taxon>
        <taxon>Viridiplantae</taxon>
        <taxon>Streptophyta</taxon>
        <taxon>Embryophyta</taxon>
        <taxon>Tracheophyta</taxon>
        <taxon>Spermatophyta</taxon>
        <taxon>Magnoliopsida</taxon>
        <taxon>eudicotyledons</taxon>
        <taxon>Gunneridae</taxon>
        <taxon>Pentapetalae</taxon>
        <taxon>rosids</taxon>
        <taxon>fabids</taxon>
        <taxon>Rosales</taxon>
        <taxon>Cannabaceae</taxon>
        <taxon>Parasponia</taxon>
    </lineage>
</organism>
<feature type="transmembrane region" description="Helical" evidence="1">
    <location>
        <begin position="20"/>
        <end position="36"/>
    </location>
</feature>
<keyword evidence="1" id="KW-1133">Transmembrane helix</keyword>
<name>A0A2P5DWV7_PARAD</name>
<dbReference type="Proteomes" id="UP000237105">
    <property type="component" value="Unassembled WGS sequence"/>
</dbReference>
<keyword evidence="3" id="KW-1185">Reference proteome</keyword>
<evidence type="ECO:0000313" key="2">
    <source>
        <dbReference type="EMBL" id="PON77777.1"/>
    </source>
</evidence>
<sequence length="104" mass="12560">MQYYFLQYSYLLLARDGCSFSRLWGPVVFFTFLLLNPIGEMNCMVSAWLALELAIFLYFFNTKWTPLYLLFICVVWENIKFMHEHDKLYLCQYIHCLINSILVF</sequence>
<dbReference type="AlphaFoldDB" id="A0A2P5DWV7"/>
<proteinExistence type="predicted"/>
<protein>
    <submittedName>
        <fullName evidence="2">Uncharacterized protein</fullName>
    </submittedName>
</protein>
<gene>
    <name evidence="2" type="ORF">PanWU01x14_025330</name>
</gene>
<comment type="caution">
    <text evidence="2">The sequence shown here is derived from an EMBL/GenBank/DDBJ whole genome shotgun (WGS) entry which is preliminary data.</text>
</comment>
<keyword evidence="1" id="KW-0472">Membrane</keyword>
<dbReference type="EMBL" id="JXTB01000012">
    <property type="protein sequence ID" value="PON77777.1"/>
    <property type="molecule type" value="Genomic_DNA"/>
</dbReference>
<keyword evidence="1" id="KW-0812">Transmembrane</keyword>
<reference evidence="3" key="1">
    <citation type="submission" date="2016-06" db="EMBL/GenBank/DDBJ databases">
        <title>Parallel loss of symbiosis genes in relatives of nitrogen-fixing non-legume Parasponia.</title>
        <authorList>
            <person name="Van Velzen R."/>
            <person name="Holmer R."/>
            <person name="Bu F."/>
            <person name="Rutten L."/>
            <person name="Van Zeijl A."/>
            <person name="Liu W."/>
            <person name="Santuari L."/>
            <person name="Cao Q."/>
            <person name="Sharma T."/>
            <person name="Shen D."/>
            <person name="Roswanjaya Y."/>
            <person name="Wardhani T."/>
            <person name="Kalhor M.S."/>
            <person name="Jansen J."/>
            <person name="Van den Hoogen J."/>
            <person name="Gungor B."/>
            <person name="Hartog M."/>
            <person name="Hontelez J."/>
            <person name="Verver J."/>
            <person name="Yang W.-C."/>
            <person name="Schijlen E."/>
            <person name="Repin R."/>
            <person name="Schilthuizen M."/>
            <person name="Schranz E."/>
            <person name="Heidstra R."/>
            <person name="Miyata K."/>
            <person name="Fedorova E."/>
            <person name="Kohlen W."/>
            <person name="Bisseling T."/>
            <person name="Smit S."/>
            <person name="Geurts R."/>
        </authorList>
    </citation>
    <scope>NUCLEOTIDE SEQUENCE [LARGE SCALE GENOMIC DNA]</scope>
    <source>
        <strain evidence="3">cv. WU1-14</strain>
    </source>
</reference>
<evidence type="ECO:0000313" key="3">
    <source>
        <dbReference type="Proteomes" id="UP000237105"/>
    </source>
</evidence>
<evidence type="ECO:0000256" key="1">
    <source>
        <dbReference type="SAM" id="Phobius"/>
    </source>
</evidence>
<accession>A0A2P5DWV7</accession>